<reference evidence="4" key="1">
    <citation type="submission" date="2022-07" db="EMBL/GenBank/DDBJ databases">
        <title>Enhanced cultured diversity of the mouse gut microbiota enables custom-made synthetic communities.</title>
        <authorList>
            <person name="Afrizal A."/>
        </authorList>
    </citation>
    <scope>NUCLEOTIDE SEQUENCE</scope>
    <source>
        <strain evidence="4">DSM 29482</strain>
    </source>
</reference>
<protein>
    <submittedName>
        <fullName evidence="4">Hsp20/alpha crystallin family protein</fullName>
    </submittedName>
</protein>
<proteinExistence type="inferred from homology"/>
<dbReference type="Pfam" id="PF00011">
    <property type="entry name" value="HSP20"/>
    <property type="match status" value="1"/>
</dbReference>
<dbReference type="PANTHER" id="PTHR11527">
    <property type="entry name" value="HEAT-SHOCK PROTEIN 20 FAMILY MEMBER"/>
    <property type="match status" value="1"/>
</dbReference>
<dbReference type="InterPro" id="IPR002068">
    <property type="entry name" value="A-crystallin/Hsp20_dom"/>
</dbReference>
<dbReference type="OrthoDB" id="9811615at2"/>
<evidence type="ECO:0000313" key="5">
    <source>
        <dbReference type="Proteomes" id="UP001142078"/>
    </source>
</evidence>
<dbReference type="RefSeq" id="WP_042679299.1">
    <property type="nucleotide sequence ID" value="NZ_CABKTM010000012.1"/>
</dbReference>
<dbReference type="SUPFAM" id="SSF49764">
    <property type="entry name" value="HSP20-like chaperones"/>
    <property type="match status" value="1"/>
</dbReference>
<dbReference type="Gene3D" id="2.60.40.790">
    <property type="match status" value="1"/>
</dbReference>
<dbReference type="AlphaFoldDB" id="A0A9X2MHW1"/>
<evidence type="ECO:0000256" key="1">
    <source>
        <dbReference type="PROSITE-ProRule" id="PRU00285"/>
    </source>
</evidence>
<dbReference type="EMBL" id="JANJZL010000005">
    <property type="protein sequence ID" value="MCR2044328.1"/>
    <property type="molecule type" value="Genomic_DNA"/>
</dbReference>
<accession>A0A9X2MHW1</accession>
<name>A0A9X2MHW1_9FIRM</name>
<evidence type="ECO:0000256" key="2">
    <source>
        <dbReference type="RuleBase" id="RU003616"/>
    </source>
</evidence>
<keyword evidence="5" id="KW-1185">Reference proteome</keyword>
<organism evidence="4 5">
    <name type="scientific">Anaerosalibacter massiliensis</name>
    <dbReference type="NCBI Taxonomy" id="1347392"/>
    <lineage>
        <taxon>Bacteria</taxon>
        <taxon>Bacillati</taxon>
        <taxon>Bacillota</taxon>
        <taxon>Tissierellia</taxon>
        <taxon>Tissierellales</taxon>
        <taxon>Sporanaerobacteraceae</taxon>
        <taxon>Anaerosalibacter</taxon>
    </lineage>
</organism>
<dbReference type="InterPro" id="IPR008978">
    <property type="entry name" value="HSP20-like_chaperone"/>
</dbReference>
<evidence type="ECO:0000313" key="4">
    <source>
        <dbReference type="EMBL" id="MCR2044328.1"/>
    </source>
</evidence>
<dbReference type="CDD" id="cd06471">
    <property type="entry name" value="ACD_LpsHSP_like"/>
    <property type="match status" value="1"/>
</dbReference>
<feature type="domain" description="SHSP" evidence="3">
    <location>
        <begin position="38"/>
        <end position="149"/>
    </location>
</feature>
<evidence type="ECO:0000259" key="3">
    <source>
        <dbReference type="PROSITE" id="PS01031"/>
    </source>
</evidence>
<gene>
    <name evidence="4" type="ORF">NSA23_09370</name>
</gene>
<comment type="similarity">
    <text evidence="1 2">Belongs to the small heat shock protein (HSP20) family.</text>
</comment>
<dbReference type="InterPro" id="IPR031107">
    <property type="entry name" value="Small_HSP"/>
</dbReference>
<dbReference type="Proteomes" id="UP001142078">
    <property type="component" value="Unassembled WGS sequence"/>
</dbReference>
<dbReference type="PROSITE" id="PS01031">
    <property type="entry name" value="SHSP"/>
    <property type="match status" value="1"/>
</dbReference>
<comment type="caution">
    <text evidence="4">The sequence shown here is derived from an EMBL/GenBank/DDBJ whole genome shotgun (WGS) entry which is preliminary data.</text>
</comment>
<sequence>MFDLSPYRRNMNNMRGFKEMNQIFNSMMEEFFTPESFPFMNMDGIKVDIKEKDEEYIVEAEIPGADKKDIKLELRDDILSISVERDEQINEERENYIRKERRSGRLQRSFYVDNIKEDEIKAKFEDGILYVRLPKDKSSQSKNNQIEIE</sequence>